<gene>
    <name evidence="1" type="ordered locus">Deima_2890</name>
</gene>
<organism evidence="1 2">
    <name type="scientific">Deinococcus maricopensis (strain DSM 21211 / LMG 22137 / NRRL B-23946 / LB-34)</name>
    <dbReference type="NCBI Taxonomy" id="709986"/>
    <lineage>
        <taxon>Bacteria</taxon>
        <taxon>Thermotogati</taxon>
        <taxon>Deinococcota</taxon>
        <taxon>Deinococci</taxon>
        <taxon>Deinococcales</taxon>
        <taxon>Deinococcaceae</taxon>
        <taxon>Deinococcus</taxon>
    </lineage>
</organism>
<proteinExistence type="predicted"/>
<evidence type="ECO:0000313" key="1">
    <source>
        <dbReference type="EMBL" id="ADV68519.1"/>
    </source>
</evidence>
<reference evidence="2" key="2">
    <citation type="submission" date="2011-01" db="EMBL/GenBank/DDBJ databases">
        <title>The complete genome of Deinococcus maricopensis DSM 21211.</title>
        <authorList>
            <consortium name="US DOE Joint Genome Institute (JGI-PGF)"/>
            <person name="Lucas S."/>
            <person name="Copeland A."/>
            <person name="Lapidus A."/>
            <person name="Goodwin L."/>
            <person name="Pitluck S."/>
            <person name="Kyrpides N."/>
            <person name="Mavromatis K."/>
            <person name="Pagani I."/>
            <person name="Ivanova N."/>
            <person name="Ovchinnikova G."/>
            <person name="Zeytun A."/>
            <person name="Detter J.C."/>
            <person name="Han C."/>
            <person name="Land M."/>
            <person name="Hauser L."/>
            <person name="Markowitz V."/>
            <person name="Cheng J.-F."/>
            <person name="Hugenholtz P."/>
            <person name="Woyke T."/>
            <person name="Wu D."/>
            <person name="Pukall R."/>
            <person name="Gehrich-Schroeter G."/>
            <person name="Brambilla E."/>
            <person name="Klenk H.-P."/>
            <person name="Eisen J.A."/>
        </authorList>
    </citation>
    <scope>NUCLEOTIDE SEQUENCE [LARGE SCALE GENOMIC DNA]</scope>
    <source>
        <strain evidence="2">DSM 21211 / LMG 22137 / NRRL B-23946 / LB-34</strain>
    </source>
</reference>
<reference evidence="1 2" key="1">
    <citation type="journal article" date="2011" name="Stand. Genomic Sci.">
        <title>Complete genome sequence of Deinococcus maricopensis type strain (LB-34).</title>
        <authorList>
            <person name="Pukall R."/>
            <person name="Zeytun A."/>
            <person name="Lucas S."/>
            <person name="Lapidus A."/>
            <person name="Hammon N."/>
            <person name="Deshpande S."/>
            <person name="Nolan M."/>
            <person name="Cheng J.F."/>
            <person name="Pitluck S."/>
            <person name="Liolios K."/>
            <person name="Pagani I."/>
            <person name="Mikhailova N."/>
            <person name="Ivanova N."/>
            <person name="Mavromatis K."/>
            <person name="Pati A."/>
            <person name="Tapia R."/>
            <person name="Han C."/>
            <person name="Goodwin L."/>
            <person name="Chen A."/>
            <person name="Palaniappan K."/>
            <person name="Land M."/>
            <person name="Hauser L."/>
            <person name="Chang Y.J."/>
            <person name="Jeffries C.D."/>
            <person name="Brambilla E.M."/>
            <person name="Rohde M."/>
            <person name="Goker M."/>
            <person name="Detter J.C."/>
            <person name="Woyke T."/>
            <person name="Bristow J."/>
            <person name="Eisen J.A."/>
            <person name="Markowitz V."/>
            <person name="Hugenholtz P."/>
            <person name="Kyrpides N.C."/>
            <person name="Klenk H.P."/>
        </authorList>
    </citation>
    <scope>NUCLEOTIDE SEQUENCE [LARGE SCALE GENOMIC DNA]</scope>
    <source>
        <strain evidence="2">DSM 21211 / LMG 22137 / NRRL B-23946 / LB-34</strain>
    </source>
</reference>
<dbReference type="OrthoDB" id="68589at2"/>
<evidence type="ECO:0000313" key="2">
    <source>
        <dbReference type="Proteomes" id="UP000008635"/>
    </source>
</evidence>
<name>E8UBT0_DEIML</name>
<dbReference type="HOGENOM" id="CLU_1575893_0_0_0"/>
<dbReference type="RefSeq" id="WP_013558023.1">
    <property type="nucleotide sequence ID" value="NC_014958.1"/>
</dbReference>
<dbReference type="EMBL" id="CP002454">
    <property type="protein sequence ID" value="ADV68519.1"/>
    <property type="molecule type" value="Genomic_DNA"/>
</dbReference>
<dbReference type="KEGG" id="dmr:Deima_2890"/>
<dbReference type="AlphaFoldDB" id="E8UBT0"/>
<accession>E8UBT0</accession>
<protein>
    <submittedName>
        <fullName evidence="1">Uncharacterized protein</fullName>
    </submittedName>
</protein>
<sequence>MDLHAWLGEALPSDEAMLDALYAAPAVVWADAADEVAARVSAHDVVVALPDARAFAQALAARWGVPAFAAEVDARGEWRLPEIRGVRADARVTVASAYLTDAAEEFALAVALFRAGFTSVRVAAAVDVTTAGGRARLALQGVSVVALEQLAVTPAGLIFERRFPQDGQA</sequence>
<keyword evidence="2" id="KW-1185">Reference proteome</keyword>
<dbReference type="Proteomes" id="UP000008635">
    <property type="component" value="Chromosome"/>
</dbReference>